<sequence length="48" mass="5718">MLQNSNHTYFPSLKTRIQNRYSKRDSEIKLKTVPLPLSFRSDPCVFFL</sequence>
<comment type="caution">
    <text evidence="1">The sequence shown here is derived from an EMBL/GenBank/DDBJ whole genome shotgun (WGS) entry which is preliminary data.</text>
</comment>
<reference evidence="1 2" key="1">
    <citation type="submission" date="2013-01" db="EMBL/GenBank/DDBJ databases">
        <authorList>
            <person name="Harkins D.M."/>
            <person name="Durkin A.S."/>
            <person name="Brinkac L.M."/>
            <person name="Haft D.H."/>
            <person name="Selengut J.D."/>
            <person name="Sanka R."/>
            <person name="DePew J."/>
            <person name="Purushe J."/>
            <person name="Hartskeerl R.A."/>
            <person name="Ahmed A."/>
            <person name="van der Linden H."/>
            <person name="Goris M.G.A."/>
            <person name="Vinetz J.M."/>
            <person name="Sutton G.G."/>
            <person name="Nierman W.C."/>
            <person name="Fouts D.E."/>
        </authorList>
    </citation>
    <scope>NUCLEOTIDE SEQUENCE [LARGE SCALE GENOMIC DNA]</scope>
    <source>
        <strain evidence="1 2">MAVJ 401</strain>
    </source>
</reference>
<accession>M6JLR4</accession>
<dbReference type="EMBL" id="AHMU02000022">
    <property type="protein sequence ID" value="EMN22661.1"/>
    <property type="molecule type" value="Genomic_DNA"/>
</dbReference>
<protein>
    <submittedName>
        <fullName evidence="1">Uncharacterized protein</fullName>
    </submittedName>
</protein>
<dbReference type="Proteomes" id="UP000012106">
    <property type="component" value="Unassembled WGS sequence"/>
</dbReference>
<proteinExistence type="predicted"/>
<organism evidence="1 2">
    <name type="scientific">Leptospira santarosai serovar Arenal str. MAVJ 401</name>
    <dbReference type="NCBI Taxonomy" id="1049976"/>
    <lineage>
        <taxon>Bacteria</taxon>
        <taxon>Pseudomonadati</taxon>
        <taxon>Spirochaetota</taxon>
        <taxon>Spirochaetia</taxon>
        <taxon>Leptospirales</taxon>
        <taxon>Leptospiraceae</taxon>
        <taxon>Leptospira</taxon>
    </lineage>
</organism>
<dbReference type="AlphaFoldDB" id="M6JLR4"/>
<name>M6JLR4_9LEPT</name>
<evidence type="ECO:0000313" key="2">
    <source>
        <dbReference type="Proteomes" id="UP000012106"/>
    </source>
</evidence>
<gene>
    <name evidence="1" type="ORF">LEP1GSC063_1741</name>
</gene>
<evidence type="ECO:0000313" key="1">
    <source>
        <dbReference type="EMBL" id="EMN22661.1"/>
    </source>
</evidence>